<dbReference type="InterPro" id="IPR036168">
    <property type="entry name" value="AP2_Mu_C_sf"/>
</dbReference>
<keyword evidence="2 5" id="KW-0813">Transport</keyword>
<dbReference type="InterPro" id="IPR050431">
    <property type="entry name" value="Adaptor_comp_med_subunit"/>
</dbReference>
<dbReference type="PROSITE" id="PS51072">
    <property type="entry name" value="MHD"/>
    <property type="match status" value="1"/>
</dbReference>
<dbReference type="Pfam" id="PF00928">
    <property type="entry name" value="Adap_comp_sub"/>
    <property type="match status" value="2"/>
</dbReference>
<keyword evidence="3 5" id="KW-0653">Protein transport</keyword>
<evidence type="ECO:0000256" key="5">
    <source>
        <dbReference type="PIRNR" id="PIRNR005992"/>
    </source>
</evidence>
<dbReference type="Gene3D" id="3.30.450.60">
    <property type="match status" value="1"/>
</dbReference>
<dbReference type="CDD" id="cd14838">
    <property type="entry name" value="AP4_Mu_N"/>
    <property type="match status" value="1"/>
</dbReference>
<sequence>MISQFFVLSQRGDNIVFRDYRGEVQKGSAEIFFRKVKFWKDDGEEEAPPNVDGVNYFHVKVVGLLFVATTRVNVSPSLVLELLQRIARVIKDYLGVLNEDSLRKNFVLVYELLDEVIDFGYVQTTSTEVLKSYVFNEPIVVDAVRLQPLSPAAIFMQGTKRMPGTAVTKSVVANEPGGRKREEIFVDIIEKISVTFSSSGYILTSEIDGTIQMKSYLTGNPEIRLALNDDLLIGKGGRSIYDYRSSTGSGAVVLDDCNFHESVRLDSFDVDRTLSLVPPDGEFPVMNYRMTQEFKPPFRINTLVEEAGALKAEVIIKISAEFSASITANTIVVEMPLPKYTTRVSFGLEPGAVGQRTDFKEANRRLEWGNITKEVGPVNMTFTIPMYNASKLQVKYLQIAKKSSTYNPYRWVRYVTQANSYVARI</sequence>
<dbReference type="InterPro" id="IPR028565">
    <property type="entry name" value="MHD"/>
</dbReference>
<dbReference type="GO" id="GO:0006886">
    <property type="term" value="P:intracellular protein transport"/>
    <property type="evidence" value="ECO:0007669"/>
    <property type="project" value="UniProtKB-UniRule"/>
</dbReference>
<evidence type="ECO:0000256" key="3">
    <source>
        <dbReference type="ARBA" id="ARBA00022927"/>
    </source>
</evidence>
<evidence type="ECO:0000256" key="2">
    <source>
        <dbReference type="ARBA" id="ARBA00022448"/>
    </source>
</evidence>
<keyword evidence="8" id="KW-1185">Reference proteome</keyword>
<dbReference type="GO" id="GO:0012505">
    <property type="term" value="C:endomembrane system"/>
    <property type="evidence" value="ECO:0007669"/>
    <property type="project" value="UniProtKB-SubCell"/>
</dbReference>
<evidence type="ECO:0000256" key="4">
    <source>
        <dbReference type="ARBA" id="ARBA00023136"/>
    </source>
</evidence>
<organism evidence="7 8">
    <name type="scientific">Citrus unshiu</name>
    <name type="common">Satsuma mandarin</name>
    <name type="synonym">Citrus nobilis var. unshiu</name>
    <dbReference type="NCBI Taxonomy" id="55188"/>
    <lineage>
        <taxon>Eukaryota</taxon>
        <taxon>Viridiplantae</taxon>
        <taxon>Streptophyta</taxon>
        <taxon>Embryophyta</taxon>
        <taxon>Tracheophyta</taxon>
        <taxon>Spermatophyta</taxon>
        <taxon>Magnoliopsida</taxon>
        <taxon>eudicotyledons</taxon>
        <taxon>Gunneridae</taxon>
        <taxon>Pentapetalae</taxon>
        <taxon>rosids</taxon>
        <taxon>malvids</taxon>
        <taxon>Sapindales</taxon>
        <taxon>Rutaceae</taxon>
        <taxon>Aurantioideae</taxon>
        <taxon>Citrus</taxon>
    </lineage>
</organism>
<feature type="domain" description="MHD" evidence="6">
    <location>
        <begin position="181"/>
        <end position="424"/>
    </location>
</feature>
<dbReference type="PRINTS" id="PR00314">
    <property type="entry name" value="CLATHRINADPT"/>
</dbReference>
<evidence type="ECO:0000313" key="7">
    <source>
        <dbReference type="EMBL" id="GAY41502.1"/>
    </source>
</evidence>
<evidence type="ECO:0000259" key="6">
    <source>
        <dbReference type="PROSITE" id="PS51072"/>
    </source>
</evidence>
<gene>
    <name evidence="7" type="ORF">CUMW_059950</name>
</gene>
<dbReference type="PIRSF" id="PIRSF005992">
    <property type="entry name" value="Clathrin_mu"/>
    <property type="match status" value="1"/>
</dbReference>
<dbReference type="EMBL" id="BDQV01000014">
    <property type="protein sequence ID" value="GAY41502.1"/>
    <property type="molecule type" value="Genomic_DNA"/>
</dbReference>
<dbReference type="AlphaFoldDB" id="A0A2H5NN22"/>
<comment type="similarity">
    <text evidence="5">Belongs to the adaptor complexes medium subunit family.</text>
</comment>
<dbReference type="InterPro" id="IPR022775">
    <property type="entry name" value="AP_mu_sigma_su"/>
</dbReference>
<dbReference type="PANTHER" id="PTHR10529">
    <property type="entry name" value="AP COMPLEX SUBUNIT MU"/>
    <property type="match status" value="1"/>
</dbReference>
<comment type="caution">
    <text evidence="7">The sequence shown here is derived from an EMBL/GenBank/DDBJ whole genome shotgun (WGS) entry which is preliminary data.</text>
</comment>
<accession>A0A2H5NN22</accession>
<dbReference type="Proteomes" id="UP000236630">
    <property type="component" value="Unassembled WGS sequence"/>
</dbReference>
<evidence type="ECO:0000256" key="1">
    <source>
        <dbReference type="ARBA" id="ARBA00004308"/>
    </source>
</evidence>
<dbReference type="InterPro" id="IPR011012">
    <property type="entry name" value="Longin-like_dom_sf"/>
</dbReference>
<keyword evidence="4" id="KW-0472">Membrane</keyword>
<proteinExistence type="inferred from homology"/>
<dbReference type="CDD" id="cd09253">
    <property type="entry name" value="AP-4_Mu4_Cterm"/>
    <property type="match status" value="1"/>
</dbReference>
<dbReference type="Pfam" id="PF01217">
    <property type="entry name" value="Clat_adaptor_s"/>
    <property type="match status" value="1"/>
</dbReference>
<dbReference type="Gene3D" id="2.60.40.1170">
    <property type="entry name" value="Mu homology domain, subdomain B"/>
    <property type="match status" value="2"/>
</dbReference>
<protein>
    <recommendedName>
        <fullName evidence="6">MHD domain-containing protein</fullName>
    </recommendedName>
</protein>
<evidence type="ECO:0000313" key="8">
    <source>
        <dbReference type="Proteomes" id="UP000236630"/>
    </source>
</evidence>
<dbReference type="FunFam" id="3.30.450.60:FF:000002">
    <property type="entry name" value="AP-2 complex subunit mu, putative"/>
    <property type="match status" value="1"/>
</dbReference>
<dbReference type="SUPFAM" id="SSF64356">
    <property type="entry name" value="SNARE-like"/>
    <property type="match status" value="1"/>
</dbReference>
<reference evidence="7 8" key="1">
    <citation type="journal article" date="2017" name="Front. Genet.">
        <title>Draft sequencing of the heterozygous diploid genome of Satsuma (Citrus unshiu Marc.) using a hybrid assembly approach.</title>
        <authorList>
            <person name="Shimizu T."/>
            <person name="Tanizawa Y."/>
            <person name="Mochizuki T."/>
            <person name="Nagasaki H."/>
            <person name="Yoshioka T."/>
            <person name="Toyoda A."/>
            <person name="Fujiyama A."/>
            <person name="Kaminuma E."/>
            <person name="Nakamura Y."/>
        </authorList>
    </citation>
    <scope>NUCLEOTIDE SEQUENCE [LARGE SCALE GENOMIC DNA]</scope>
    <source>
        <strain evidence="8">cv. Miyagawa wase</strain>
    </source>
</reference>
<name>A0A2H5NN22_CITUN</name>
<comment type="subcellular location">
    <subcellularLocation>
        <location evidence="1">Endomembrane system</location>
    </subcellularLocation>
</comment>
<dbReference type="GO" id="GO:0030131">
    <property type="term" value="C:clathrin adaptor complex"/>
    <property type="evidence" value="ECO:0007669"/>
    <property type="project" value="UniProtKB-UniRule"/>
</dbReference>
<dbReference type="STRING" id="55188.A0A2H5NN22"/>
<dbReference type="InterPro" id="IPR001392">
    <property type="entry name" value="Clathrin_mu"/>
</dbReference>
<dbReference type="SUPFAM" id="SSF49447">
    <property type="entry name" value="Second domain of Mu2 adaptin subunit (ap50) of ap2 adaptor"/>
    <property type="match status" value="1"/>
</dbReference>
<dbReference type="GO" id="GO:0016192">
    <property type="term" value="P:vesicle-mediated transport"/>
    <property type="evidence" value="ECO:0007669"/>
    <property type="project" value="InterPro"/>
</dbReference>